<evidence type="ECO:0000313" key="2">
    <source>
        <dbReference type="EMBL" id="KAK4567025.1"/>
    </source>
</evidence>
<feature type="domain" description="Myb/SANT-like" evidence="1">
    <location>
        <begin position="1"/>
        <end position="87"/>
    </location>
</feature>
<accession>A0AAN7EAT6</accession>
<dbReference type="Proteomes" id="UP001324115">
    <property type="component" value="Unassembled WGS sequence"/>
</dbReference>
<dbReference type="EMBL" id="JAXUIC010000010">
    <property type="protein sequence ID" value="KAK4567025.1"/>
    <property type="molecule type" value="Genomic_DNA"/>
</dbReference>
<evidence type="ECO:0000313" key="3">
    <source>
        <dbReference type="Proteomes" id="UP001324115"/>
    </source>
</evidence>
<evidence type="ECO:0000259" key="1">
    <source>
        <dbReference type="Pfam" id="PF12776"/>
    </source>
</evidence>
<dbReference type="InterPro" id="IPR024752">
    <property type="entry name" value="Myb/SANT-like_dom"/>
</dbReference>
<sequence>MQNLLLEILANEALHGNKYSNIFKHASYAKVAKAITEKFIIECTPKQVEHRFKTLKTNWNTIALLRNKKSGFGWNDDLKMITCDRTMYEKEVAVHPNHAKFLNKKIEMFDEMALVVG</sequence>
<name>A0AAN7EAT6_QUERU</name>
<organism evidence="2 3">
    <name type="scientific">Quercus rubra</name>
    <name type="common">Northern red oak</name>
    <name type="synonym">Quercus borealis</name>
    <dbReference type="NCBI Taxonomy" id="3512"/>
    <lineage>
        <taxon>Eukaryota</taxon>
        <taxon>Viridiplantae</taxon>
        <taxon>Streptophyta</taxon>
        <taxon>Embryophyta</taxon>
        <taxon>Tracheophyta</taxon>
        <taxon>Spermatophyta</taxon>
        <taxon>Magnoliopsida</taxon>
        <taxon>eudicotyledons</taxon>
        <taxon>Gunneridae</taxon>
        <taxon>Pentapetalae</taxon>
        <taxon>rosids</taxon>
        <taxon>fabids</taxon>
        <taxon>Fagales</taxon>
        <taxon>Fagaceae</taxon>
        <taxon>Quercus</taxon>
    </lineage>
</organism>
<comment type="caution">
    <text evidence="2">The sequence shown here is derived from an EMBL/GenBank/DDBJ whole genome shotgun (WGS) entry which is preliminary data.</text>
</comment>
<keyword evidence="3" id="KW-1185">Reference proteome</keyword>
<reference evidence="2 3" key="1">
    <citation type="journal article" date="2023" name="G3 (Bethesda)">
        <title>A haplotype-resolved chromosome-scale genome for Quercus rubra L. provides insights into the genetics of adaptive traits for red oak species.</title>
        <authorList>
            <person name="Kapoor B."/>
            <person name="Jenkins J."/>
            <person name="Schmutz J."/>
            <person name="Zhebentyayeva T."/>
            <person name="Kuelheim C."/>
            <person name="Coggeshall M."/>
            <person name="Heim C."/>
            <person name="Lasky J.R."/>
            <person name="Leites L."/>
            <person name="Islam-Faridi N."/>
            <person name="Romero-Severson J."/>
            <person name="DeLeo V.L."/>
            <person name="Lucas S.M."/>
            <person name="Lazic D."/>
            <person name="Gailing O."/>
            <person name="Carlson J."/>
            <person name="Staton M."/>
        </authorList>
    </citation>
    <scope>NUCLEOTIDE SEQUENCE [LARGE SCALE GENOMIC DNA]</scope>
    <source>
        <strain evidence="2">Pseudo-F2</strain>
    </source>
</reference>
<dbReference type="Pfam" id="PF12776">
    <property type="entry name" value="Myb_DNA-bind_3"/>
    <property type="match status" value="1"/>
</dbReference>
<proteinExistence type="predicted"/>
<gene>
    <name evidence="2" type="ORF">RGQ29_003034</name>
</gene>
<protein>
    <recommendedName>
        <fullName evidence="1">Myb/SANT-like domain-containing protein</fullName>
    </recommendedName>
</protein>
<dbReference type="PANTHER" id="PTHR46929:SF23">
    <property type="entry name" value="L10-INTERACTING MYB DOMAIN-CONTAINING PROTEIN-LIKE"/>
    <property type="match status" value="1"/>
</dbReference>
<dbReference type="PANTHER" id="PTHR46929">
    <property type="entry name" value="EXPRESSED PROTEIN"/>
    <property type="match status" value="1"/>
</dbReference>
<dbReference type="AlphaFoldDB" id="A0AAN7EAT6"/>